<proteinExistence type="predicted"/>
<keyword evidence="3" id="KW-1185">Reference proteome</keyword>
<evidence type="ECO:0000313" key="3">
    <source>
        <dbReference type="Proteomes" id="UP000799538"/>
    </source>
</evidence>
<evidence type="ECO:0000256" key="1">
    <source>
        <dbReference type="SAM" id="Phobius"/>
    </source>
</evidence>
<reference evidence="3" key="1">
    <citation type="journal article" date="2020" name="Stud. Mycol.">
        <title>101 Dothideomycetes genomes: A test case for predicting lifestyles and emergence of pathogens.</title>
        <authorList>
            <person name="Haridas S."/>
            <person name="Albert R."/>
            <person name="Binder M."/>
            <person name="Bloem J."/>
            <person name="LaButti K."/>
            <person name="Salamov A."/>
            <person name="Andreopoulos B."/>
            <person name="Baker S."/>
            <person name="Barry K."/>
            <person name="Bills G."/>
            <person name="Bluhm B."/>
            <person name="Cannon C."/>
            <person name="Castanera R."/>
            <person name="Culley D."/>
            <person name="Daum C."/>
            <person name="Ezra D."/>
            <person name="Gonzalez J."/>
            <person name="Henrissat B."/>
            <person name="Kuo A."/>
            <person name="Liang C."/>
            <person name="Lipzen A."/>
            <person name="Lutzoni F."/>
            <person name="Magnuson J."/>
            <person name="Mondo S."/>
            <person name="Nolan M."/>
            <person name="Ohm R."/>
            <person name="Pangilinan J."/>
            <person name="Park H.-J."/>
            <person name="Ramirez L."/>
            <person name="Alfaro M."/>
            <person name="Sun H."/>
            <person name="Tritt A."/>
            <person name="Yoshinaga Y."/>
            <person name="Zwiers L.-H."/>
            <person name="Turgeon B."/>
            <person name="Goodwin S."/>
            <person name="Spatafora J."/>
            <person name="Crous P."/>
            <person name="Grigoriev I."/>
        </authorList>
    </citation>
    <scope>NUCLEOTIDE SEQUENCE [LARGE SCALE GENOMIC DNA]</scope>
    <source>
        <strain evidence="3">CECT 20119</strain>
    </source>
</reference>
<keyword evidence="1" id="KW-0472">Membrane</keyword>
<dbReference type="AlphaFoldDB" id="A0A6A6GKE9"/>
<evidence type="ECO:0000313" key="2">
    <source>
        <dbReference type="EMBL" id="KAF2225980.1"/>
    </source>
</evidence>
<name>A0A6A6GKE9_9PEZI</name>
<feature type="non-terminal residue" evidence="2">
    <location>
        <position position="81"/>
    </location>
</feature>
<protein>
    <submittedName>
        <fullName evidence="2">Uncharacterized protein</fullName>
    </submittedName>
</protein>
<feature type="transmembrane region" description="Helical" evidence="1">
    <location>
        <begin position="12"/>
        <end position="35"/>
    </location>
</feature>
<keyword evidence="1" id="KW-0812">Transmembrane</keyword>
<dbReference type="EMBL" id="ML992503">
    <property type="protein sequence ID" value="KAF2225980.1"/>
    <property type="molecule type" value="Genomic_DNA"/>
</dbReference>
<accession>A0A6A6GKE9</accession>
<organism evidence="2 3">
    <name type="scientific">Elsinoe ampelina</name>
    <dbReference type="NCBI Taxonomy" id="302913"/>
    <lineage>
        <taxon>Eukaryota</taxon>
        <taxon>Fungi</taxon>
        <taxon>Dikarya</taxon>
        <taxon>Ascomycota</taxon>
        <taxon>Pezizomycotina</taxon>
        <taxon>Dothideomycetes</taxon>
        <taxon>Dothideomycetidae</taxon>
        <taxon>Myriangiales</taxon>
        <taxon>Elsinoaceae</taxon>
        <taxon>Elsinoe</taxon>
    </lineage>
</organism>
<dbReference type="Proteomes" id="UP000799538">
    <property type="component" value="Unassembled WGS sequence"/>
</dbReference>
<keyword evidence="1" id="KW-1133">Transmembrane helix</keyword>
<sequence length="81" mass="9029">MLQRKVWAADCVYLFLIQYPVCRASCLFFCIGNIFSKFKSTPSCSSCTCHGAGRPRRSSSPMIHLDPLGQVLDLLLDADDL</sequence>
<gene>
    <name evidence="2" type="ORF">BDZ85DRAFT_258399</name>
</gene>